<dbReference type="AlphaFoldDB" id="A0A8H3PH27"/>
<feature type="compositionally biased region" description="Low complexity" evidence="1">
    <location>
        <begin position="196"/>
        <end position="206"/>
    </location>
</feature>
<feature type="region of interest" description="Disordered" evidence="1">
    <location>
        <begin position="186"/>
        <end position="206"/>
    </location>
</feature>
<comment type="caution">
    <text evidence="2">The sequence shown here is derived from an EMBL/GenBank/DDBJ whole genome shotgun (WGS) entry which is preliminary data.</text>
</comment>
<organism evidence="2 3">
    <name type="scientific">Heterodermia speciosa</name>
    <dbReference type="NCBI Taxonomy" id="116794"/>
    <lineage>
        <taxon>Eukaryota</taxon>
        <taxon>Fungi</taxon>
        <taxon>Dikarya</taxon>
        <taxon>Ascomycota</taxon>
        <taxon>Pezizomycotina</taxon>
        <taxon>Lecanoromycetes</taxon>
        <taxon>OSLEUM clade</taxon>
        <taxon>Lecanoromycetidae</taxon>
        <taxon>Caliciales</taxon>
        <taxon>Physciaceae</taxon>
        <taxon>Heterodermia</taxon>
    </lineage>
</organism>
<sequence length="401" mass="44532">MHTQSNYPENDLTQKSPAFHEDFSDSLTASDSNSSSTPDFPSLPIPRTASRLCLTGSEIAYKPEPPLFGHRDPGVVDTQSLSTEHVALSHVVDFLRASDSMPTISIFKSGGQNDTSSTLAVLRVEDPTHRKTPLDSSRKRKRSLKSSQDASELIVRSLSQNVLREHFYSLLESELPRWTRGGLWHETPQNLADPNSSTPPTTTSAMSTMPLLSTYSKLERAYLAVCRLNARMGDDVVRNRIALIELHLEYMGVQQGQRQKSPNNRIESTVGRGYASQAIDGILEKIHRDWGTVSQRRRAELRATFHGRKKHGKRWFQLTNALGPGILLICSAKLASAVRSATATAKTLDTVMERAKIMNPDTVKILGVLNPLASCLVKNEDFKAVEVAGILRQIRSFSRRC</sequence>
<evidence type="ECO:0000313" key="2">
    <source>
        <dbReference type="EMBL" id="CAF9940518.1"/>
    </source>
</evidence>
<feature type="region of interest" description="Disordered" evidence="1">
    <location>
        <begin position="1"/>
        <end position="46"/>
    </location>
</feature>
<feature type="compositionally biased region" description="Low complexity" evidence="1">
    <location>
        <begin position="25"/>
        <end position="42"/>
    </location>
</feature>
<keyword evidence="3" id="KW-1185">Reference proteome</keyword>
<accession>A0A8H3PH27</accession>
<reference evidence="2" key="1">
    <citation type="submission" date="2021-03" db="EMBL/GenBank/DDBJ databases">
        <authorList>
            <person name="Tagirdzhanova G."/>
        </authorList>
    </citation>
    <scope>NUCLEOTIDE SEQUENCE</scope>
</reference>
<gene>
    <name evidence="2" type="ORF">HETSPECPRED_002435</name>
</gene>
<dbReference type="Proteomes" id="UP000664521">
    <property type="component" value="Unassembled WGS sequence"/>
</dbReference>
<protein>
    <submittedName>
        <fullName evidence="2">Uncharacterized protein</fullName>
    </submittedName>
</protein>
<feature type="compositionally biased region" description="Basic and acidic residues" evidence="1">
    <location>
        <begin position="124"/>
        <end position="137"/>
    </location>
</feature>
<dbReference type="OrthoDB" id="4468425at2759"/>
<evidence type="ECO:0000256" key="1">
    <source>
        <dbReference type="SAM" id="MobiDB-lite"/>
    </source>
</evidence>
<proteinExistence type="predicted"/>
<dbReference type="EMBL" id="CAJPDS010000155">
    <property type="protein sequence ID" value="CAF9940518.1"/>
    <property type="molecule type" value="Genomic_DNA"/>
</dbReference>
<name>A0A8H3PH27_9LECA</name>
<evidence type="ECO:0000313" key="3">
    <source>
        <dbReference type="Proteomes" id="UP000664521"/>
    </source>
</evidence>
<feature type="compositionally biased region" description="Polar residues" evidence="1">
    <location>
        <begin position="1"/>
        <end position="16"/>
    </location>
</feature>
<feature type="region of interest" description="Disordered" evidence="1">
    <location>
        <begin position="124"/>
        <end position="146"/>
    </location>
</feature>